<evidence type="ECO:0000313" key="1">
    <source>
        <dbReference type="EMBL" id="GFT93805.1"/>
    </source>
</evidence>
<organism evidence="1 2">
    <name type="scientific">Nephila pilipes</name>
    <name type="common">Giant wood spider</name>
    <name type="synonym">Nephila maculata</name>
    <dbReference type="NCBI Taxonomy" id="299642"/>
    <lineage>
        <taxon>Eukaryota</taxon>
        <taxon>Metazoa</taxon>
        <taxon>Ecdysozoa</taxon>
        <taxon>Arthropoda</taxon>
        <taxon>Chelicerata</taxon>
        <taxon>Arachnida</taxon>
        <taxon>Araneae</taxon>
        <taxon>Araneomorphae</taxon>
        <taxon>Entelegynae</taxon>
        <taxon>Araneoidea</taxon>
        <taxon>Nephilidae</taxon>
        <taxon>Nephila</taxon>
    </lineage>
</organism>
<accession>A0A8X6UBF8</accession>
<keyword evidence="2" id="KW-1185">Reference proteome</keyword>
<evidence type="ECO:0000313" key="2">
    <source>
        <dbReference type="Proteomes" id="UP000887013"/>
    </source>
</evidence>
<sequence length="135" mass="15603">MKKDELSSGKLRPGSHSTLSIVRRHLSARCLELHCQLPFHAEITSSLSDKEVKHHWVWSVLGRVTSHRKAFEDENSDEAKELQQQLITVMQKTGMQHRKRCINHQELSPNVDANYNFSKPSEAKNLGVFWKPMED</sequence>
<comment type="caution">
    <text evidence="1">The sequence shown here is derived from an EMBL/GenBank/DDBJ whole genome shotgun (WGS) entry which is preliminary data.</text>
</comment>
<dbReference type="Proteomes" id="UP000887013">
    <property type="component" value="Unassembled WGS sequence"/>
</dbReference>
<proteinExistence type="predicted"/>
<reference evidence="1" key="1">
    <citation type="submission" date="2020-08" db="EMBL/GenBank/DDBJ databases">
        <title>Multicomponent nature underlies the extraordinary mechanical properties of spider dragline silk.</title>
        <authorList>
            <person name="Kono N."/>
            <person name="Nakamura H."/>
            <person name="Mori M."/>
            <person name="Yoshida Y."/>
            <person name="Ohtoshi R."/>
            <person name="Malay A.D."/>
            <person name="Moran D.A.P."/>
            <person name="Tomita M."/>
            <person name="Numata K."/>
            <person name="Arakawa K."/>
        </authorList>
    </citation>
    <scope>NUCLEOTIDE SEQUENCE</scope>
</reference>
<name>A0A8X6UBF8_NEPPI</name>
<dbReference type="EMBL" id="BMAW01074822">
    <property type="protein sequence ID" value="GFT93805.1"/>
    <property type="molecule type" value="Genomic_DNA"/>
</dbReference>
<dbReference type="AlphaFoldDB" id="A0A8X6UBF8"/>
<gene>
    <name evidence="1" type="ORF">NPIL_517441</name>
</gene>
<protein>
    <submittedName>
        <fullName evidence="1">Uncharacterized protein</fullName>
    </submittedName>
</protein>